<accession>A0ABP0JGG8</accession>
<evidence type="ECO:0000313" key="2">
    <source>
        <dbReference type="EMBL" id="CAK9013512.1"/>
    </source>
</evidence>
<feature type="region of interest" description="Disordered" evidence="1">
    <location>
        <begin position="31"/>
        <end position="60"/>
    </location>
</feature>
<organism evidence="2 3">
    <name type="scientific">Durusdinium trenchii</name>
    <dbReference type="NCBI Taxonomy" id="1381693"/>
    <lineage>
        <taxon>Eukaryota</taxon>
        <taxon>Sar</taxon>
        <taxon>Alveolata</taxon>
        <taxon>Dinophyceae</taxon>
        <taxon>Suessiales</taxon>
        <taxon>Symbiodiniaceae</taxon>
        <taxon>Durusdinium</taxon>
    </lineage>
</organism>
<protein>
    <recommendedName>
        <fullName evidence="4">Secreted protein</fullName>
    </recommendedName>
</protein>
<keyword evidence="3" id="KW-1185">Reference proteome</keyword>
<evidence type="ECO:0008006" key="4">
    <source>
        <dbReference type="Google" id="ProtNLM"/>
    </source>
</evidence>
<reference evidence="2 3" key="1">
    <citation type="submission" date="2024-02" db="EMBL/GenBank/DDBJ databases">
        <authorList>
            <person name="Chen Y."/>
            <person name="Shah S."/>
            <person name="Dougan E. K."/>
            <person name="Thang M."/>
            <person name="Chan C."/>
        </authorList>
    </citation>
    <scope>NUCLEOTIDE SEQUENCE [LARGE SCALE GENOMIC DNA]</scope>
</reference>
<dbReference type="Proteomes" id="UP001642464">
    <property type="component" value="Unassembled WGS sequence"/>
</dbReference>
<dbReference type="EMBL" id="CAXAMM010007191">
    <property type="protein sequence ID" value="CAK9013512.1"/>
    <property type="molecule type" value="Genomic_DNA"/>
</dbReference>
<evidence type="ECO:0000313" key="3">
    <source>
        <dbReference type="Proteomes" id="UP001642464"/>
    </source>
</evidence>
<sequence length="82" mass="9360">MLSPAMGFALSRSIAAMRTWRNGATSSRIAFGRCTSHPPQPWKRPVQTGRWSWRRPTGRRSNPKLWASCASRISTTIWIWMG</sequence>
<name>A0ABP0JGG8_9DINO</name>
<proteinExistence type="predicted"/>
<comment type="caution">
    <text evidence="2">The sequence shown here is derived from an EMBL/GenBank/DDBJ whole genome shotgun (WGS) entry which is preliminary data.</text>
</comment>
<gene>
    <name evidence="2" type="ORF">SCF082_LOCUS11962</name>
</gene>
<evidence type="ECO:0000256" key="1">
    <source>
        <dbReference type="SAM" id="MobiDB-lite"/>
    </source>
</evidence>